<evidence type="ECO:0000313" key="1">
    <source>
        <dbReference type="EMBL" id="MFD2907965.1"/>
    </source>
</evidence>
<gene>
    <name evidence="1" type="ORF">ACFSX9_04380</name>
</gene>
<reference evidence="2" key="1">
    <citation type="journal article" date="2019" name="Int. J. Syst. Evol. Microbiol.">
        <title>The Global Catalogue of Microorganisms (GCM) 10K type strain sequencing project: providing services to taxonomists for standard genome sequencing and annotation.</title>
        <authorList>
            <consortium name="The Broad Institute Genomics Platform"/>
            <consortium name="The Broad Institute Genome Sequencing Center for Infectious Disease"/>
            <person name="Wu L."/>
            <person name="Ma J."/>
        </authorList>
    </citation>
    <scope>NUCLEOTIDE SEQUENCE [LARGE SCALE GENOMIC DNA]</scope>
    <source>
        <strain evidence="2">KCTC 52644</strain>
    </source>
</reference>
<keyword evidence="2" id="KW-1185">Reference proteome</keyword>
<evidence type="ECO:0000313" key="2">
    <source>
        <dbReference type="Proteomes" id="UP001597549"/>
    </source>
</evidence>
<dbReference type="Proteomes" id="UP001597549">
    <property type="component" value="Unassembled WGS sequence"/>
</dbReference>
<dbReference type="RefSeq" id="WP_379804885.1">
    <property type="nucleotide sequence ID" value="NZ_JBHUOL010000010.1"/>
</dbReference>
<accession>A0ABW5Z544</accession>
<protein>
    <submittedName>
        <fullName evidence="1">Uncharacterized protein</fullName>
    </submittedName>
</protein>
<dbReference type="EMBL" id="JBHUOL010000010">
    <property type="protein sequence ID" value="MFD2907965.1"/>
    <property type="molecule type" value="Genomic_DNA"/>
</dbReference>
<name>A0ABW5Z544_9FLAO</name>
<sequence>MGHIDNLSDKFRFMTSYGKPHLTLATTYDVNIGASVTNRAAEKGVGLNQVVSYYTMVNNQMIITFGPRVNATEIQNAIKN</sequence>
<organism evidence="1 2">
    <name type="scientific">Flavobacterium ardleyense</name>
    <dbReference type="NCBI Taxonomy" id="2038737"/>
    <lineage>
        <taxon>Bacteria</taxon>
        <taxon>Pseudomonadati</taxon>
        <taxon>Bacteroidota</taxon>
        <taxon>Flavobacteriia</taxon>
        <taxon>Flavobacteriales</taxon>
        <taxon>Flavobacteriaceae</taxon>
        <taxon>Flavobacterium</taxon>
    </lineage>
</organism>
<proteinExistence type="predicted"/>
<comment type="caution">
    <text evidence="1">The sequence shown here is derived from an EMBL/GenBank/DDBJ whole genome shotgun (WGS) entry which is preliminary data.</text>
</comment>